<keyword evidence="1" id="KW-0732">Signal</keyword>
<dbReference type="Proteomes" id="UP000594205">
    <property type="component" value="Chromosome"/>
</dbReference>
<proteinExistence type="predicted"/>
<evidence type="ECO:0000256" key="1">
    <source>
        <dbReference type="SAM" id="SignalP"/>
    </source>
</evidence>
<name>A0A7M2SSS0_9ACTN</name>
<dbReference type="EMBL" id="CP063373">
    <property type="protein sequence ID" value="QOV39407.1"/>
    <property type="molecule type" value="Genomic_DNA"/>
</dbReference>
<feature type="signal peptide" evidence="1">
    <location>
        <begin position="1"/>
        <end position="29"/>
    </location>
</feature>
<dbReference type="AlphaFoldDB" id="A0A7M2SSS0"/>
<evidence type="ECO:0000313" key="2">
    <source>
        <dbReference type="EMBL" id="QOV39407.1"/>
    </source>
</evidence>
<dbReference type="KEGG" id="sfeu:IM697_14040"/>
<protein>
    <submittedName>
        <fullName evidence="2">Uncharacterized protein</fullName>
    </submittedName>
</protein>
<keyword evidence="3" id="KW-1185">Reference proteome</keyword>
<reference evidence="2 3" key="1">
    <citation type="submission" date="2020-10" db="EMBL/GenBank/DDBJ databases">
        <title>Streptomyces ferrugineus complate genome analysis.</title>
        <authorList>
            <person name="Anwar N."/>
        </authorList>
    </citation>
    <scope>NUCLEOTIDE SEQUENCE [LARGE SCALE GENOMIC DNA]</scope>
    <source>
        <strain evidence="2 3">CCTCC AA2014009</strain>
    </source>
</reference>
<gene>
    <name evidence="2" type="ORF">IM697_14040</name>
</gene>
<dbReference type="RefSeq" id="WP_194048020.1">
    <property type="nucleotide sequence ID" value="NZ_CP063373.1"/>
</dbReference>
<feature type="chain" id="PRO_5031269232" evidence="1">
    <location>
        <begin position="30"/>
        <end position="191"/>
    </location>
</feature>
<sequence length="191" mass="21104">MLSANRRLVGLAMASAVVLGGAAAVPAAAEGGAAEARARYCRISVDNAYIYKRWSELGGSDGFLGCPRTGTKNVTVNGVWKGQRQYFENGNITRSYYQGRRMVIAAWERDGHAFFNWGTTSPRFYDTFVVRYTSPAETQGRLRQVGRGTSGGMWVKKRTTGDYTFRVKGCYRTAQGLRCPQGWTLTATTRN</sequence>
<accession>A0A7M2SSS0</accession>
<evidence type="ECO:0000313" key="3">
    <source>
        <dbReference type="Proteomes" id="UP000594205"/>
    </source>
</evidence>
<organism evidence="2 3">
    <name type="scientific">Streptomyces ferrugineus</name>
    <dbReference type="NCBI Taxonomy" id="1413221"/>
    <lineage>
        <taxon>Bacteria</taxon>
        <taxon>Bacillati</taxon>
        <taxon>Actinomycetota</taxon>
        <taxon>Actinomycetes</taxon>
        <taxon>Kitasatosporales</taxon>
        <taxon>Streptomycetaceae</taxon>
        <taxon>Streptomyces</taxon>
    </lineage>
</organism>